<feature type="transmembrane region" description="Helical" evidence="1">
    <location>
        <begin position="190"/>
        <end position="210"/>
    </location>
</feature>
<feature type="transmembrane region" description="Helical" evidence="1">
    <location>
        <begin position="304"/>
        <end position="330"/>
    </location>
</feature>
<keyword evidence="1" id="KW-0812">Transmembrane</keyword>
<evidence type="ECO:0000256" key="1">
    <source>
        <dbReference type="SAM" id="Phobius"/>
    </source>
</evidence>
<evidence type="ECO:0000313" key="2">
    <source>
        <dbReference type="EMBL" id="KAK8093590.1"/>
    </source>
</evidence>
<dbReference type="GeneID" id="92037650"/>
<gene>
    <name evidence="2" type="ORF">PG997_000275</name>
</gene>
<feature type="transmembrane region" description="Helical" evidence="1">
    <location>
        <begin position="230"/>
        <end position="252"/>
    </location>
</feature>
<dbReference type="RefSeq" id="XP_066674363.1">
    <property type="nucleotide sequence ID" value="XM_066804590.1"/>
</dbReference>
<organism evidence="2 3">
    <name type="scientific">Apiospora hydei</name>
    <dbReference type="NCBI Taxonomy" id="1337664"/>
    <lineage>
        <taxon>Eukaryota</taxon>
        <taxon>Fungi</taxon>
        <taxon>Dikarya</taxon>
        <taxon>Ascomycota</taxon>
        <taxon>Pezizomycotina</taxon>
        <taxon>Sordariomycetes</taxon>
        <taxon>Xylariomycetidae</taxon>
        <taxon>Amphisphaeriales</taxon>
        <taxon>Apiosporaceae</taxon>
        <taxon>Apiospora</taxon>
    </lineage>
</organism>
<comment type="caution">
    <text evidence="2">The sequence shown here is derived from an EMBL/GenBank/DDBJ whole genome shotgun (WGS) entry which is preliminary data.</text>
</comment>
<feature type="transmembrane region" description="Helical" evidence="1">
    <location>
        <begin position="159"/>
        <end position="178"/>
    </location>
</feature>
<dbReference type="Proteomes" id="UP001433268">
    <property type="component" value="Unassembled WGS sequence"/>
</dbReference>
<feature type="transmembrane region" description="Helical" evidence="1">
    <location>
        <begin position="67"/>
        <end position="93"/>
    </location>
</feature>
<dbReference type="InterPro" id="IPR053018">
    <property type="entry name" value="Elsinochrome_Biosynth-Asso"/>
</dbReference>
<dbReference type="PANTHER" id="PTHR37577">
    <property type="entry name" value="INTEGRAL MEMBRANE PROTEIN"/>
    <property type="match status" value="1"/>
</dbReference>
<accession>A0ABR1XA57</accession>
<sequence>MDSHTSDTPFPTVTSMYTSVGLCTPDSTTDRIGILFKSTYQSQSLRIAPGWQNATRESIPIRTYQGWGVVVAFLLSTYLVLALILGAYCFGALPEGLVRRPDRQLFFARRPGPNERWQRIFEEVVLIFSDQQLLTGIGVLVAGYVQVVNADLSAYHWNSVVYLAWLSSTVHLMSLSVLRGRLKRNKLALTVRICAIMLVFILLVAALWPTTMIVEHPATPVRCQWIARKIPTVGSSMNTFVSYLTLVGTFFWKLGQFPDRSRGWLHFWGRAWLECAMETAARHSLQTRLRTPWSMAKYRAITTFYVIFVAHMELLESFMFTITLLAYTLVWGTVNLTQRTEVTYPYGLESFGGELDEAEKEMGFGQILALLLLAQPVLAALDTLNSTVAPFELDVPSTVANMTSGQRRIPALGYTAAPTSAFQEPPAAKSRTLSEMIMRMVSTSAAMPMVDSSQHPAAVPMTFRARPGGRRWESPAAVPAQYEKGATTRRIAYGNRYRGDSTTT</sequence>
<dbReference type="PANTHER" id="PTHR37577:SF1">
    <property type="entry name" value="INTEGRAL MEMBRANE PROTEIN"/>
    <property type="match status" value="1"/>
</dbReference>
<keyword evidence="3" id="KW-1185">Reference proteome</keyword>
<name>A0ABR1XA57_9PEZI</name>
<keyword evidence="1" id="KW-1133">Transmembrane helix</keyword>
<dbReference type="EMBL" id="JAQQWN010000002">
    <property type="protein sequence ID" value="KAK8093590.1"/>
    <property type="molecule type" value="Genomic_DNA"/>
</dbReference>
<evidence type="ECO:0000313" key="3">
    <source>
        <dbReference type="Proteomes" id="UP001433268"/>
    </source>
</evidence>
<protein>
    <submittedName>
        <fullName evidence="2">Uncharacterized protein</fullName>
    </submittedName>
</protein>
<proteinExistence type="predicted"/>
<keyword evidence="1" id="KW-0472">Membrane</keyword>
<reference evidence="2 3" key="1">
    <citation type="submission" date="2023-01" db="EMBL/GenBank/DDBJ databases">
        <title>Analysis of 21 Apiospora genomes using comparative genomics revels a genus with tremendous synthesis potential of carbohydrate active enzymes and secondary metabolites.</title>
        <authorList>
            <person name="Sorensen T."/>
        </authorList>
    </citation>
    <scope>NUCLEOTIDE SEQUENCE [LARGE SCALE GENOMIC DNA]</scope>
    <source>
        <strain evidence="2 3">CBS 114990</strain>
    </source>
</reference>